<dbReference type="CDD" id="cd03271">
    <property type="entry name" value="ABC_UvrA_II"/>
    <property type="match status" value="1"/>
</dbReference>
<dbReference type="Pfam" id="PF17755">
    <property type="entry name" value="UvrA_DNA-bind"/>
    <property type="match status" value="1"/>
</dbReference>
<dbReference type="NCBIfam" id="TIGR00630">
    <property type="entry name" value="uvra"/>
    <property type="match status" value="1"/>
</dbReference>
<organism evidence="20 21">
    <name type="scientific">Almyronema epifaneia S1</name>
    <dbReference type="NCBI Taxonomy" id="2991925"/>
    <lineage>
        <taxon>Bacteria</taxon>
        <taxon>Bacillati</taxon>
        <taxon>Cyanobacteriota</taxon>
        <taxon>Cyanophyceae</taxon>
        <taxon>Nodosilineales</taxon>
        <taxon>Nodosilineaceae</taxon>
        <taxon>Almyronema</taxon>
        <taxon>Almyronema epifaneia</taxon>
    </lineage>
</organism>
<feature type="zinc finger region" description="C4-type" evidence="17">
    <location>
        <begin position="314"/>
        <end position="341"/>
    </location>
</feature>
<dbReference type="RefSeq" id="WP_377960600.1">
    <property type="nucleotide sequence ID" value="NZ_JBHZOL010000004.1"/>
</dbReference>
<dbReference type="InterPro" id="IPR017871">
    <property type="entry name" value="ABC_transporter-like_CS"/>
</dbReference>
<reference evidence="20 21" key="1">
    <citation type="submission" date="2024-10" db="EMBL/GenBank/DDBJ databases">
        <authorList>
            <person name="Ratan Roy A."/>
            <person name="Morales Sandoval P.H."/>
            <person name="De Los Santos Villalobos S."/>
            <person name="Chakraborty S."/>
            <person name="Mukherjee J."/>
        </authorList>
    </citation>
    <scope>NUCLEOTIDE SEQUENCE [LARGE SCALE GENOMIC DNA]</scope>
    <source>
        <strain evidence="20 21">S1</strain>
    </source>
</reference>
<keyword evidence="12 17" id="KW-0238">DNA-binding</keyword>
<dbReference type="SUPFAM" id="SSF52540">
    <property type="entry name" value="P-loop containing nucleoside triphosphate hydrolases"/>
    <property type="match status" value="2"/>
</dbReference>
<keyword evidence="7 17" id="KW-0228">DNA excision</keyword>
<comment type="similarity">
    <text evidence="14 17">Belongs to the ABC transporter superfamily. UvrA family.</text>
</comment>
<dbReference type="InterPro" id="IPR041552">
    <property type="entry name" value="UvrA_DNA-bd"/>
</dbReference>
<dbReference type="NCBIfam" id="NF001503">
    <property type="entry name" value="PRK00349.1"/>
    <property type="match status" value="1"/>
</dbReference>
<evidence type="ECO:0000256" key="4">
    <source>
        <dbReference type="ARBA" id="ARBA00022737"/>
    </source>
</evidence>
<dbReference type="GO" id="GO:0016787">
    <property type="term" value="F:hydrolase activity"/>
    <property type="evidence" value="ECO:0007669"/>
    <property type="project" value="UniProtKB-KW"/>
</dbReference>
<evidence type="ECO:0000256" key="5">
    <source>
        <dbReference type="ARBA" id="ARBA00022741"/>
    </source>
</evidence>
<dbReference type="PANTHER" id="PTHR43152:SF3">
    <property type="entry name" value="UVRABC SYSTEM PROTEIN A"/>
    <property type="match status" value="1"/>
</dbReference>
<dbReference type="InterPro" id="IPR003439">
    <property type="entry name" value="ABC_transporter-like_ATP-bd"/>
</dbReference>
<dbReference type="InterPro" id="IPR003593">
    <property type="entry name" value="AAA+_ATPase"/>
</dbReference>
<dbReference type="InterPro" id="IPR041102">
    <property type="entry name" value="UvrA_inter"/>
</dbReference>
<evidence type="ECO:0000259" key="19">
    <source>
        <dbReference type="PROSITE" id="PS50893"/>
    </source>
</evidence>
<sequence>MSQSDPISTVQAAQTQNGRNGHSPAVLAQEDIIRIRGARQHNLKNINLELPRNRLIVFTGVSGSGKSSLAFDTIFAEGQRRYVESLSAYARQFLGQVDKPDVDAIEGLSPAISIDQKSTSHNPRSTVGTVTEIYDYLRLLFGRAGEPHCPICDRSIAPQTIDQMIDQVMALPDRTRFQILAPVVRGKKGTHKKLLSALAAEGFVRVRVDGDVRDLSDNIELDKNYKHNIEVVVDRLVKKDGLQERLADSLATCLRRSEGIAIIELVENAAQSAEKVMSLSDRLPADQASSAIAAEVTAEYRTPSELVFSENFACPEHGAVMEELSPRLFSFNSPYGACPHCHGLGSLRTFSAELVIPDPTLPVYAAIAPWSEKDNTYYFSLLYSVGQAFGFELQTAWEQLTPDQQQIILHGSDEKIYIETDSRYREQRGYHRRYEGVLPMLERQYRETNSEVYKQKLEKYLVNQTCEVCQGTRLKPESLGVRIGLYNIHDLTSVSIRDCLSRIKALVGDQGAPPLLSHRQMQIGDLVLKEICARLQFLLDVGLDYLTLDRTAMTLSGGEAQRIRLATQIGSGLTGVLYVLDEPSIGLHQRDNDRLLQTLHKLRNLGNTLIVVEHDEDTIRAADHLVDIGPGAGIHGGSIVAQGDLSALLAATDSLTGAYLSGRLKIDTPAERRPGNGRKLQIQQAYRNNLKNLSVDIPLGMLVCVTGVSGSGKSTLVNELLHPALQHHFGRKVPQPKEMEDIKGLKALDKAIVIDQSPIGRTPRSNPATYTGVFDVIRELFAETIEAKARGYKPGQFSFNVKGGRCEACGGQGVNVIEMNFLPDVYVQCEVCKGARYNRETLQVKYKDKTIAQVLDMTAEEAADFFQNIPKAISRLQTMVDVGLGYVRLGQTAPTLSGGEAQRMKLASELARRSTGKTLYLIDEPTTGLSFYDVHKLLDVVQRLVDKGNSVIMIEHNLDVIRSADWIIDLGPEGGDRGGEVIAEGTPEAIAAHPNSYTGHYLKQVLQQHPPVKKVASEAH</sequence>
<comment type="caution">
    <text evidence="20">The sequence shown here is derived from an EMBL/GenBank/DDBJ whole genome shotgun (WGS) entry which is preliminary data.</text>
</comment>
<dbReference type="Gene3D" id="3.40.50.300">
    <property type="entry name" value="P-loop containing nucleotide triphosphate hydrolases"/>
    <property type="match status" value="2"/>
</dbReference>
<dbReference type="Gene3D" id="1.20.1580.10">
    <property type="entry name" value="ABC transporter ATPase like domain"/>
    <property type="match status" value="2"/>
</dbReference>
<dbReference type="Pfam" id="PF17760">
    <property type="entry name" value="UvrA_inter"/>
    <property type="match status" value="1"/>
</dbReference>
<feature type="binding site" evidence="17">
    <location>
        <begin position="707"/>
        <end position="714"/>
    </location>
    <ligand>
        <name>ATP</name>
        <dbReference type="ChEBI" id="CHEBI:30616"/>
    </ligand>
</feature>
<proteinExistence type="inferred from homology"/>
<evidence type="ECO:0000256" key="2">
    <source>
        <dbReference type="ARBA" id="ARBA00022490"/>
    </source>
</evidence>
<protein>
    <recommendedName>
        <fullName evidence="15 17">UvrABC system protein A</fullName>
        <shortName evidence="17">UvrA protein</shortName>
    </recommendedName>
    <alternativeName>
        <fullName evidence="16 17">Excinuclease ABC subunit A</fullName>
    </alternativeName>
</protein>
<keyword evidence="21" id="KW-1185">Reference proteome</keyword>
<evidence type="ECO:0000256" key="9">
    <source>
        <dbReference type="ARBA" id="ARBA00022833"/>
    </source>
</evidence>
<keyword evidence="3 17" id="KW-0479">Metal-binding</keyword>
<keyword evidence="11 17" id="KW-0267">Excision nuclease</keyword>
<evidence type="ECO:0000256" key="16">
    <source>
        <dbReference type="ARBA" id="ARBA00042156"/>
    </source>
</evidence>
<evidence type="ECO:0000313" key="21">
    <source>
        <dbReference type="Proteomes" id="UP001600165"/>
    </source>
</evidence>
<evidence type="ECO:0000313" key="20">
    <source>
        <dbReference type="EMBL" id="MFE4104863.1"/>
    </source>
</evidence>
<feature type="zinc finger region" description="C4-type" evidence="17">
    <location>
        <begin position="806"/>
        <end position="832"/>
    </location>
</feature>
<keyword evidence="6 17" id="KW-0227">DNA damage</keyword>
<dbReference type="Gene3D" id="3.30.1490.20">
    <property type="entry name" value="ATP-grasp fold, A domain"/>
    <property type="match status" value="1"/>
</dbReference>
<evidence type="ECO:0000256" key="14">
    <source>
        <dbReference type="ARBA" id="ARBA00038000"/>
    </source>
</evidence>
<feature type="binding site" evidence="17">
    <location>
        <begin position="60"/>
        <end position="67"/>
    </location>
    <ligand>
        <name>ATP</name>
        <dbReference type="ChEBI" id="CHEBI:30616"/>
    </ligand>
</feature>
<accession>A0ABW6I9Q0</accession>
<evidence type="ECO:0000256" key="12">
    <source>
        <dbReference type="ARBA" id="ARBA00023125"/>
    </source>
</evidence>
<evidence type="ECO:0000256" key="8">
    <source>
        <dbReference type="ARBA" id="ARBA00022771"/>
    </source>
</evidence>
<gene>
    <name evidence="17 20" type="primary">uvrA</name>
    <name evidence="20" type="ORF">ACFVKH_01150</name>
</gene>
<evidence type="ECO:0000256" key="6">
    <source>
        <dbReference type="ARBA" id="ARBA00022763"/>
    </source>
</evidence>
<dbReference type="PANTHER" id="PTHR43152">
    <property type="entry name" value="UVRABC SYSTEM PROTEIN A"/>
    <property type="match status" value="1"/>
</dbReference>
<keyword evidence="13 17" id="KW-0234">DNA repair</keyword>
<keyword evidence="2 17" id="KW-0963">Cytoplasm</keyword>
<evidence type="ECO:0000256" key="3">
    <source>
        <dbReference type="ARBA" id="ARBA00022723"/>
    </source>
</evidence>
<dbReference type="InterPro" id="IPR013815">
    <property type="entry name" value="ATP_grasp_subdomain_1"/>
</dbReference>
<dbReference type="Proteomes" id="UP001600165">
    <property type="component" value="Unassembled WGS sequence"/>
</dbReference>
<dbReference type="SMART" id="SM00382">
    <property type="entry name" value="AAA"/>
    <property type="match status" value="1"/>
</dbReference>
<evidence type="ECO:0000256" key="13">
    <source>
        <dbReference type="ARBA" id="ARBA00023204"/>
    </source>
</evidence>
<evidence type="ECO:0000256" key="18">
    <source>
        <dbReference type="SAM" id="MobiDB-lite"/>
    </source>
</evidence>
<keyword evidence="17" id="KW-0742">SOS response</keyword>
<comment type="subunit">
    <text evidence="17">Forms a heterotetramer with UvrB during the search for lesions.</text>
</comment>
<evidence type="ECO:0000256" key="15">
    <source>
        <dbReference type="ARBA" id="ARBA00039316"/>
    </source>
</evidence>
<dbReference type="EMBL" id="JBHZOL010000004">
    <property type="protein sequence ID" value="MFE4104863.1"/>
    <property type="molecule type" value="Genomic_DNA"/>
</dbReference>
<name>A0ABW6I9Q0_9CYAN</name>
<keyword evidence="8 17" id="KW-0863">Zinc-finger</keyword>
<feature type="domain" description="ABC transporter" evidence="19">
    <location>
        <begin position="664"/>
        <end position="1003"/>
    </location>
</feature>
<keyword evidence="4 17" id="KW-0677">Repeat</keyword>
<keyword evidence="9 17" id="KW-0862">Zinc</keyword>
<evidence type="ECO:0000256" key="11">
    <source>
        <dbReference type="ARBA" id="ARBA00022881"/>
    </source>
</evidence>
<feature type="region of interest" description="Disordered" evidence="18">
    <location>
        <begin position="1"/>
        <end position="25"/>
    </location>
</feature>
<dbReference type="PROSITE" id="PS50893">
    <property type="entry name" value="ABC_TRANSPORTER_2"/>
    <property type="match status" value="1"/>
</dbReference>
<evidence type="ECO:0000256" key="10">
    <source>
        <dbReference type="ARBA" id="ARBA00022840"/>
    </source>
</evidence>
<keyword evidence="5 17" id="KW-0547">Nucleotide-binding</keyword>
<keyword evidence="20" id="KW-0378">Hydrolase</keyword>
<dbReference type="CDD" id="cd03270">
    <property type="entry name" value="ABC_UvrA_I"/>
    <property type="match status" value="1"/>
</dbReference>
<keyword evidence="10 17" id="KW-0067">ATP-binding</keyword>
<comment type="subcellular location">
    <subcellularLocation>
        <location evidence="1 17">Cytoplasm</location>
    </subcellularLocation>
</comment>
<dbReference type="InterPro" id="IPR027417">
    <property type="entry name" value="P-loop_NTPase"/>
</dbReference>
<feature type="compositionally biased region" description="Polar residues" evidence="18">
    <location>
        <begin position="1"/>
        <end position="20"/>
    </location>
</feature>
<evidence type="ECO:0000256" key="1">
    <source>
        <dbReference type="ARBA" id="ARBA00004496"/>
    </source>
</evidence>
<dbReference type="Gene3D" id="1.10.8.280">
    <property type="entry name" value="ABC transporter ATPase domain-like"/>
    <property type="match status" value="1"/>
</dbReference>
<comment type="function">
    <text evidence="17">The UvrABC repair system catalyzes the recognition and processing of DNA lesions. UvrA is an ATPase and a DNA-binding protein. A damage recognition complex composed of 2 UvrA and 2 UvrB subunits scans DNA for abnormalities. When the presence of a lesion has been verified by UvrB, the UvrA molecules dissociate.</text>
</comment>
<dbReference type="PROSITE" id="PS00211">
    <property type="entry name" value="ABC_TRANSPORTER_1"/>
    <property type="match status" value="2"/>
</dbReference>
<dbReference type="InterPro" id="IPR004602">
    <property type="entry name" value="UvrA"/>
</dbReference>
<evidence type="ECO:0000256" key="7">
    <source>
        <dbReference type="ARBA" id="ARBA00022769"/>
    </source>
</evidence>
<evidence type="ECO:0000256" key="17">
    <source>
        <dbReference type="HAMAP-Rule" id="MF_00205"/>
    </source>
</evidence>
<dbReference type="HAMAP" id="MF_00205">
    <property type="entry name" value="UvrA"/>
    <property type="match status" value="1"/>
</dbReference>